<organism evidence="1 2">
    <name type="scientific">Populus alba x Populus x berolinensis</name>
    <dbReference type="NCBI Taxonomy" id="444605"/>
    <lineage>
        <taxon>Eukaryota</taxon>
        <taxon>Viridiplantae</taxon>
        <taxon>Streptophyta</taxon>
        <taxon>Embryophyta</taxon>
        <taxon>Tracheophyta</taxon>
        <taxon>Spermatophyta</taxon>
        <taxon>Magnoliopsida</taxon>
        <taxon>eudicotyledons</taxon>
        <taxon>Gunneridae</taxon>
        <taxon>Pentapetalae</taxon>
        <taxon>rosids</taxon>
        <taxon>fabids</taxon>
        <taxon>Malpighiales</taxon>
        <taxon>Salicaceae</taxon>
        <taxon>Saliceae</taxon>
        <taxon>Populus</taxon>
    </lineage>
</organism>
<name>A0AAD6Q2H2_9ROSI</name>
<reference evidence="1" key="1">
    <citation type="journal article" date="2023" name="Mol. Ecol. Resour.">
        <title>Chromosome-level genome assembly of a triploid poplar Populus alba 'Berolinensis'.</title>
        <authorList>
            <person name="Chen S."/>
            <person name="Yu Y."/>
            <person name="Wang X."/>
            <person name="Wang S."/>
            <person name="Zhang T."/>
            <person name="Zhou Y."/>
            <person name="He R."/>
            <person name="Meng N."/>
            <person name="Wang Y."/>
            <person name="Liu W."/>
            <person name="Liu Z."/>
            <person name="Liu J."/>
            <person name="Guo Q."/>
            <person name="Huang H."/>
            <person name="Sederoff R.R."/>
            <person name="Wang G."/>
            <person name="Qu G."/>
            <person name="Chen S."/>
        </authorList>
    </citation>
    <scope>NUCLEOTIDE SEQUENCE</scope>
    <source>
        <strain evidence="1">SC-2020</strain>
    </source>
</reference>
<dbReference type="AlphaFoldDB" id="A0AAD6Q2H2"/>
<keyword evidence="2" id="KW-1185">Reference proteome</keyword>
<protein>
    <submittedName>
        <fullName evidence="1">Uncharacterized protein</fullName>
    </submittedName>
</protein>
<evidence type="ECO:0000313" key="1">
    <source>
        <dbReference type="EMBL" id="KAJ6976779.1"/>
    </source>
</evidence>
<dbReference type="EMBL" id="JAQIZT010000012">
    <property type="protein sequence ID" value="KAJ6976779.1"/>
    <property type="molecule type" value="Genomic_DNA"/>
</dbReference>
<dbReference type="Proteomes" id="UP001164929">
    <property type="component" value="Chromosome 12"/>
</dbReference>
<evidence type="ECO:0000313" key="2">
    <source>
        <dbReference type="Proteomes" id="UP001164929"/>
    </source>
</evidence>
<sequence length="72" mass="8312">MPISSGYNQDDMFPNFVLTILKHSRHRKATKSICRPHFYLSIEKPVNNAGVLSVSSLANKRFRETIYLEKSQ</sequence>
<gene>
    <name evidence="1" type="ORF">NC653_028828</name>
</gene>
<comment type="caution">
    <text evidence="1">The sequence shown here is derived from an EMBL/GenBank/DDBJ whole genome shotgun (WGS) entry which is preliminary data.</text>
</comment>
<accession>A0AAD6Q2H2</accession>
<proteinExistence type="predicted"/>